<dbReference type="GO" id="GO:0042742">
    <property type="term" value="P:defense response to bacterium"/>
    <property type="evidence" value="ECO:0007669"/>
    <property type="project" value="UniProtKB-KW"/>
</dbReference>
<dbReference type="eggNOG" id="COG1070">
    <property type="taxonomic scope" value="Bacteria"/>
</dbReference>
<reference evidence="4 5" key="1">
    <citation type="journal article" date="2012" name="J. Bacteriol.">
        <title>Complete genome sequence of the B12-producing Shimwellia blattae strain DSM 4481, isolated from a cockroach.</title>
        <authorList>
            <person name="Brzuszkiewicz E."/>
            <person name="Waschkowitz T."/>
            <person name="Wiezer A."/>
            <person name="Daniel R."/>
        </authorList>
    </citation>
    <scope>NUCLEOTIDE SEQUENCE [LARGE SCALE GENOMIC DNA]</scope>
    <source>
        <strain evidence="5">ATCC 29907 / DSM 4481 / JCM 1650 / NBRC 105725 / CDC 9005-74</strain>
    </source>
</reference>
<keyword evidence="5" id="KW-1185">Reference proteome</keyword>
<dbReference type="RefSeq" id="WP_014715900.1">
    <property type="nucleotide sequence ID" value="NC_017910.1"/>
</dbReference>
<sequence>MKICFPARKANGEQYATLDEMMQPLCQEPHGSWLAGTNNMWHGGIHITRKSAPGSVLTNETADSAVPLQFMAGGEVVAWRINRDYLTGKYINNPLQYSGTFVLVKSTCTPDPGKKDNSLDFYALYIGLAPLSAFPEHRLYQVTEKGDRLSQREYTGKEKDGDKAPVANNKLKTGDRVIVLREITFRLKGRAQTFGLARMLNGKSEITGVAFWVSLDPQYMTPAGKQRAHLPAWMQQAVTQGGFDTVARPAATFEVAAGDAVGYLAEDIAPDGTGGVEKSAFAHIEVLSTDSRMIDFLSNKAQVKSGLKYVHIHPESAIYSRSGDTFTRTRGQVKQDIHKIMPQDKCRPFTDSSGKRWFDIGDGAWLSEEDVDADIGQYDLMDLGFSTFEELPISDMTKSLHGGWIKDGFARIAEWVRPERGIREKRVSDYYKALLQKMDSDNSGDLSGDELRHAVNYEELDVRDIVARMVVRHDSEWFGGSSHHRWRAFLTQLDPLCVSYVRKWFDDMEWMSQVEGFSSGEPVWHMHPVVFLDSICDSDGDEMDKKWLTVPKGQLTFNAEGNDIENSIYFSRHPHVPNNKGVVIGLSGVTFGRGLDFGQQTKSYIESLFNEMEKNTKPLPSTLKVWILGSVGLKGATALTYCQSIDRHVPKEEQYLTRKQQHFLFNAVYDHLYTVTKRVVAKGAIIDGHQISVNLEDYSQKVQDVLVDLTFRGDNSLRTRQYFMKDLKAGEVDFKANISNPYWKSSFGVPVQRFNERKGYL</sequence>
<proteinExistence type="predicted"/>
<dbReference type="GO" id="GO:0005509">
    <property type="term" value="F:calcium ion binding"/>
    <property type="evidence" value="ECO:0007669"/>
    <property type="project" value="InterPro"/>
</dbReference>
<dbReference type="STRING" id="630626.EBL_c11560"/>
<evidence type="ECO:0000259" key="3">
    <source>
        <dbReference type="PROSITE" id="PS50222"/>
    </source>
</evidence>
<dbReference type="Proteomes" id="UP000001955">
    <property type="component" value="Chromosome"/>
</dbReference>
<accession>I2B6V6</accession>
<evidence type="ECO:0000313" key="4">
    <source>
        <dbReference type="EMBL" id="AFJ46260.1"/>
    </source>
</evidence>
<dbReference type="InterPro" id="IPR002048">
    <property type="entry name" value="EF_hand_dom"/>
</dbReference>
<dbReference type="GO" id="GO:0031640">
    <property type="term" value="P:killing of cells of another organism"/>
    <property type="evidence" value="ECO:0007669"/>
    <property type="project" value="UniProtKB-KW"/>
</dbReference>
<dbReference type="GO" id="GO:0003796">
    <property type="term" value="F:lysozyme activity"/>
    <property type="evidence" value="ECO:0007669"/>
    <property type="project" value="InterPro"/>
</dbReference>
<dbReference type="PATRIC" id="fig|630626.3.peg.1117"/>
<name>I2B6V6_SHIBC</name>
<dbReference type="KEGG" id="ebt:EBL_c11560"/>
<dbReference type="EMBL" id="CP001560">
    <property type="protein sequence ID" value="AFJ46260.1"/>
    <property type="molecule type" value="Genomic_DNA"/>
</dbReference>
<dbReference type="Gene3D" id="1.10.530.40">
    <property type="match status" value="1"/>
</dbReference>
<gene>
    <name evidence="4" type="ordered locus">EBL_c11560</name>
</gene>
<organism evidence="4 5">
    <name type="scientific">Shimwellia blattae (strain ATCC 29907 / DSM 4481 / JCM 1650 / NBRC 105725 / CDC 9005-74)</name>
    <name type="common">Escherichia blattae</name>
    <dbReference type="NCBI Taxonomy" id="630626"/>
    <lineage>
        <taxon>Bacteria</taxon>
        <taxon>Pseudomonadati</taxon>
        <taxon>Pseudomonadota</taxon>
        <taxon>Gammaproteobacteria</taxon>
        <taxon>Enterobacterales</taxon>
        <taxon>Enterobacteriaceae</taxon>
        <taxon>Shimwellia</taxon>
    </lineage>
</organism>
<evidence type="ECO:0000256" key="1">
    <source>
        <dbReference type="ARBA" id="ARBA00022529"/>
    </source>
</evidence>
<dbReference type="PROSITE" id="PS00018">
    <property type="entry name" value="EF_HAND_1"/>
    <property type="match status" value="1"/>
</dbReference>
<keyword evidence="1" id="KW-0929">Antimicrobial</keyword>
<dbReference type="CDD" id="cd16903">
    <property type="entry name" value="pesticin_lyz-like"/>
    <property type="match status" value="1"/>
</dbReference>
<evidence type="ECO:0000256" key="2">
    <source>
        <dbReference type="ARBA" id="ARBA00022638"/>
    </source>
</evidence>
<evidence type="ECO:0000313" key="5">
    <source>
        <dbReference type="Proteomes" id="UP000001955"/>
    </source>
</evidence>
<dbReference type="PROSITE" id="PS50222">
    <property type="entry name" value="EF_HAND_2"/>
    <property type="match status" value="1"/>
</dbReference>
<protein>
    <recommendedName>
        <fullName evidence="3">EF-hand domain-containing protein</fullName>
    </recommendedName>
</protein>
<dbReference type="InterPro" id="IPR023347">
    <property type="entry name" value="Lysozyme_dom_sf"/>
</dbReference>
<feature type="domain" description="EF-hand" evidence="3">
    <location>
        <begin position="426"/>
        <end position="461"/>
    </location>
</feature>
<dbReference type="InterPro" id="IPR018247">
    <property type="entry name" value="EF_Hand_1_Ca_BS"/>
</dbReference>
<dbReference type="AlphaFoldDB" id="I2B6V6"/>
<dbReference type="HOGENOM" id="CLU_010665_1_1_6"/>
<keyword evidence="2" id="KW-0081">Bacteriolytic enzyme</keyword>